<dbReference type="GO" id="GO:0016787">
    <property type="term" value="F:hydrolase activity"/>
    <property type="evidence" value="ECO:0007669"/>
    <property type="project" value="UniProtKB-KW"/>
</dbReference>
<proteinExistence type="predicted"/>
<evidence type="ECO:0000256" key="1">
    <source>
        <dbReference type="ARBA" id="ARBA00022801"/>
    </source>
</evidence>
<evidence type="ECO:0000313" key="5">
    <source>
        <dbReference type="Proteomes" id="UP000473681"/>
    </source>
</evidence>
<dbReference type="EMBL" id="SWVK01000006">
    <property type="protein sequence ID" value="NFN34578.1"/>
    <property type="molecule type" value="Genomic_DNA"/>
</dbReference>
<reference evidence="5 6" key="1">
    <citation type="submission" date="2019-04" db="EMBL/GenBank/DDBJ databases">
        <title>Genome sequencing of Clostridium botulinum Groups I-IV and Clostridium butyricum.</title>
        <authorList>
            <person name="Brunt J."/>
            <person name="Van Vliet A.H.M."/>
            <person name="Stringer S.C."/>
            <person name="Carter A.T."/>
            <person name="Peck M.W."/>
        </authorList>
    </citation>
    <scope>NUCLEOTIDE SEQUENCE [LARGE SCALE GENOMIC DNA]</scope>
    <source>
        <strain evidence="3 6">1605</strain>
        <strain evidence="4 5">CB-K-33E</strain>
    </source>
</reference>
<gene>
    <name evidence="3" type="ORF">FC774_12125</name>
    <name evidence="4" type="ORF">FDB51_05400</name>
</gene>
<dbReference type="Proteomes" id="UP000476820">
    <property type="component" value="Unassembled WGS sequence"/>
</dbReference>
<dbReference type="InterPro" id="IPR050300">
    <property type="entry name" value="GDXG_lipolytic_enzyme"/>
</dbReference>
<organism evidence="3 6">
    <name type="scientific">Clostridium botulinum</name>
    <dbReference type="NCBI Taxonomy" id="1491"/>
    <lineage>
        <taxon>Bacteria</taxon>
        <taxon>Bacillati</taxon>
        <taxon>Bacillota</taxon>
        <taxon>Clostridia</taxon>
        <taxon>Eubacteriales</taxon>
        <taxon>Clostridiaceae</taxon>
        <taxon>Clostridium</taxon>
    </lineage>
</organism>
<dbReference type="Pfam" id="PF20434">
    <property type="entry name" value="BD-FAE"/>
    <property type="match status" value="1"/>
</dbReference>
<sequence>MNFIKKFFKWLLIILLIISISLGIVLRKRIQLTYTIVKDIISLKDNFSPNNKFEFSPTNDVDYKDIVYKNTNNVPLKLDIYKPLKNIYKSSPVILYVHGGSWVYGDKSIPQFITPILDIFRNNGFTIISTEYELMRSHENFQKQICDIKDTLRWIYKNSENYNIDSNQIGIIGMSSGAHLSLMSAYTSNNEFTDDIDLANYPSNVKYVIDFFGPTDLNLLDTSGLNWDLTNIFNSINDRSSIASEFNPINYINSNIPETLIIHSKSDSLVPYESSLELYNKCIEEKASAKLVPLEGTSHDMSNVFTQDIINLTKEVLRFIVKNSPLY</sequence>
<dbReference type="AlphaFoldDB" id="A0A0L9Y903"/>
<comment type="caution">
    <text evidence="3">The sequence shown here is derived from an EMBL/GenBank/DDBJ whole genome shotgun (WGS) entry which is preliminary data.</text>
</comment>
<dbReference type="InterPro" id="IPR049492">
    <property type="entry name" value="BD-FAE-like_dom"/>
</dbReference>
<evidence type="ECO:0000259" key="2">
    <source>
        <dbReference type="Pfam" id="PF20434"/>
    </source>
</evidence>
<evidence type="ECO:0000313" key="4">
    <source>
        <dbReference type="EMBL" id="NFN34578.1"/>
    </source>
</evidence>
<protein>
    <submittedName>
        <fullName evidence="3">Alpha/beta hydrolase</fullName>
    </submittedName>
</protein>
<accession>A0A0L9Y903</accession>
<dbReference type="InterPro" id="IPR029058">
    <property type="entry name" value="AB_hydrolase_fold"/>
</dbReference>
<dbReference type="Proteomes" id="UP000473681">
    <property type="component" value="Unassembled WGS sequence"/>
</dbReference>
<dbReference type="SUPFAM" id="SSF53474">
    <property type="entry name" value="alpha/beta-Hydrolases"/>
    <property type="match status" value="1"/>
</dbReference>
<dbReference type="PANTHER" id="PTHR48081:SF13">
    <property type="entry name" value="ALPHA_BETA HYDROLASE"/>
    <property type="match status" value="1"/>
</dbReference>
<name>A0A0L9Y903_CLOBO</name>
<dbReference type="Gene3D" id="3.40.50.1820">
    <property type="entry name" value="alpha/beta hydrolase"/>
    <property type="match status" value="1"/>
</dbReference>
<dbReference type="EMBL" id="SWOV01000034">
    <property type="protein sequence ID" value="NFF88614.1"/>
    <property type="molecule type" value="Genomic_DNA"/>
</dbReference>
<keyword evidence="1 3" id="KW-0378">Hydrolase</keyword>
<evidence type="ECO:0000313" key="6">
    <source>
        <dbReference type="Proteomes" id="UP000476820"/>
    </source>
</evidence>
<dbReference type="RefSeq" id="WP_012451808.1">
    <property type="nucleotide sequence ID" value="NZ_CP010520.1"/>
</dbReference>
<dbReference type="OrthoDB" id="24847at2"/>
<feature type="domain" description="BD-FAE-like" evidence="2">
    <location>
        <begin position="78"/>
        <end position="281"/>
    </location>
</feature>
<dbReference type="PANTHER" id="PTHR48081">
    <property type="entry name" value="AB HYDROLASE SUPERFAMILY PROTEIN C4A8.06C"/>
    <property type="match status" value="1"/>
</dbReference>
<evidence type="ECO:0000313" key="3">
    <source>
        <dbReference type="EMBL" id="NFF88614.1"/>
    </source>
</evidence>